<dbReference type="EMBL" id="LATX01002039">
    <property type="protein sequence ID" value="KTB34766.1"/>
    <property type="molecule type" value="Genomic_DNA"/>
</dbReference>
<organism evidence="1 2">
    <name type="scientific">Moniliophthora roreri</name>
    <name type="common">Frosty pod rot fungus</name>
    <name type="synonym">Monilia roreri</name>
    <dbReference type="NCBI Taxonomy" id="221103"/>
    <lineage>
        <taxon>Eukaryota</taxon>
        <taxon>Fungi</taxon>
        <taxon>Dikarya</taxon>
        <taxon>Basidiomycota</taxon>
        <taxon>Agaricomycotina</taxon>
        <taxon>Agaricomycetes</taxon>
        <taxon>Agaricomycetidae</taxon>
        <taxon>Agaricales</taxon>
        <taxon>Marasmiineae</taxon>
        <taxon>Marasmiaceae</taxon>
        <taxon>Moniliophthora</taxon>
    </lineage>
</organism>
<evidence type="ECO:0000313" key="2">
    <source>
        <dbReference type="Proteomes" id="UP000054988"/>
    </source>
</evidence>
<name>A0A0W0FEJ9_MONRR</name>
<evidence type="ECO:0000313" key="1">
    <source>
        <dbReference type="EMBL" id="KTB34766.1"/>
    </source>
</evidence>
<protein>
    <submittedName>
        <fullName evidence="1">Uncharacterized protein</fullName>
    </submittedName>
</protein>
<comment type="caution">
    <text evidence="1">The sequence shown here is derived from an EMBL/GenBank/DDBJ whole genome shotgun (WGS) entry which is preliminary data.</text>
</comment>
<proteinExistence type="predicted"/>
<dbReference type="Proteomes" id="UP000054988">
    <property type="component" value="Unassembled WGS sequence"/>
</dbReference>
<sequence length="118" mass="13635">MSSFIKFYVYARYSTGDIRNPLIVVRIEKMIKDNTSMKNKDMLQLEECKGKVRYDYRKDGELDVDERYVALRALETTSEGSGWPGLRVKEDGVDAGVQSKMKRVCHYYTSRHFCSSSG</sequence>
<accession>A0A0W0FEJ9</accession>
<dbReference type="AlphaFoldDB" id="A0A0W0FEJ9"/>
<gene>
    <name evidence="1" type="ORF">WG66_12659</name>
</gene>
<reference evidence="1 2" key="1">
    <citation type="submission" date="2015-12" db="EMBL/GenBank/DDBJ databases">
        <title>Draft genome sequence of Moniliophthora roreri, the causal agent of frosty pod rot of cacao.</title>
        <authorList>
            <person name="Aime M.C."/>
            <person name="Diaz-Valderrama J.R."/>
            <person name="Kijpornyongpan T."/>
            <person name="Phillips-Mora W."/>
        </authorList>
    </citation>
    <scope>NUCLEOTIDE SEQUENCE [LARGE SCALE GENOMIC DNA]</scope>
    <source>
        <strain evidence="1 2">MCA 2952</strain>
    </source>
</reference>